<dbReference type="InterPro" id="IPR003409">
    <property type="entry name" value="MORN"/>
</dbReference>
<dbReference type="SUPFAM" id="SSF82185">
    <property type="entry name" value="Histone H3 K4-specific methyltransferase SET7/9 N-terminal domain"/>
    <property type="match status" value="1"/>
</dbReference>
<feature type="region of interest" description="Disordered" evidence="2">
    <location>
        <begin position="294"/>
        <end position="314"/>
    </location>
</feature>
<dbReference type="Pfam" id="PF02493">
    <property type="entry name" value="MORN"/>
    <property type="match status" value="5"/>
</dbReference>
<dbReference type="SMART" id="SM00698">
    <property type="entry name" value="MORN"/>
    <property type="match status" value="4"/>
</dbReference>
<dbReference type="AlphaFoldDB" id="A0A7S1KNQ7"/>
<feature type="region of interest" description="Disordered" evidence="2">
    <location>
        <begin position="152"/>
        <end position="179"/>
    </location>
</feature>
<organism evidence="3">
    <name type="scientific">Percolomonas cosmopolitus</name>
    <dbReference type="NCBI Taxonomy" id="63605"/>
    <lineage>
        <taxon>Eukaryota</taxon>
        <taxon>Discoba</taxon>
        <taxon>Heterolobosea</taxon>
        <taxon>Tetramitia</taxon>
        <taxon>Eutetramitia</taxon>
        <taxon>Percolomonadidae</taxon>
        <taxon>Percolomonas</taxon>
    </lineage>
</organism>
<protein>
    <submittedName>
        <fullName evidence="3">Uncharacterized protein</fullName>
    </submittedName>
</protein>
<dbReference type="PANTHER" id="PTHR43215">
    <property type="entry name" value="RADIAL SPOKE HEAD 1 HOMOLOG"/>
    <property type="match status" value="1"/>
</dbReference>
<feature type="region of interest" description="Disordered" evidence="2">
    <location>
        <begin position="40"/>
        <end position="79"/>
    </location>
</feature>
<accession>A0A7S1KNQ7</accession>
<dbReference type="PANTHER" id="PTHR43215:SF14">
    <property type="entry name" value="RADIAL SPOKE HEAD 1 HOMOLOG"/>
    <property type="match status" value="1"/>
</dbReference>
<feature type="compositionally biased region" description="Acidic residues" evidence="2">
    <location>
        <begin position="234"/>
        <end position="243"/>
    </location>
</feature>
<dbReference type="Gene3D" id="2.20.110.10">
    <property type="entry name" value="Histone H3 K4-specific methyltransferase SET7/9 N-terminal domain"/>
    <property type="match status" value="2"/>
</dbReference>
<keyword evidence="1" id="KW-0677">Repeat</keyword>
<evidence type="ECO:0000313" key="3">
    <source>
        <dbReference type="EMBL" id="CAD9080141.1"/>
    </source>
</evidence>
<feature type="compositionally biased region" description="Acidic residues" evidence="2">
    <location>
        <begin position="57"/>
        <end position="69"/>
    </location>
</feature>
<gene>
    <name evidence="3" type="ORF">PCOS0759_LOCUS3381</name>
</gene>
<feature type="compositionally biased region" description="Acidic residues" evidence="2">
    <location>
        <begin position="161"/>
        <end position="178"/>
    </location>
</feature>
<sequence length="458" mass="52312">MSDTQSQHGEEEFGEDSTPIVPLPYFWKLIQDQSENPKLEQLVADALNQAPLKSAADDDDEEPEDDEEEGASKNKADALPPFDAALKEVHPDTKETLLQWATREGFTKVVEILATKAQQANLVTQLATFDDTHKNIYDRYAQERERVRLLEEKNRRRAENPDDEDEEEPEEDGEEGEEKLDFATKLSREFGTEKEPQGDEEEAEIIPFEKKKIEEIGELGIFNGSYKPPTDEQLQQEELEEEDNRSLHTYKFIREGQGQMLFLNGDIFVGNYENNERNGLGTYLFVSRMPKVVVKSEDEDEDEEEKKPVEEEPETSAKFLAWYSGEWKNGKKTGSGVMFYPDGSKYHGDFLENKRHGQGTITFPNNDTYTGNWKNDRKDGAGEYKFANDKSQYAGQFQKGVFSEGQWKLSNGIYYEGAFGSTGQPEGKGVMSYKVPGVKQNGVFRNQRWYGNDSLVRV</sequence>
<reference evidence="3" key="1">
    <citation type="submission" date="2021-01" db="EMBL/GenBank/DDBJ databases">
        <authorList>
            <person name="Corre E."/>
            <person name="Pelletier E."/>
            <person name="Niang G."/>
            <person name="Scheremetjew M."/>
            <person name="Finn R."/>
            <person name="Kale V."/>
            <person name="Holt S."/>
            <person name="Cochrane G."/>
            <person name="Meng A."/>
            <person name="Brown T."/>
            <person name="Cohen L."/>
        </authorList>
    </citation>
    <scope>NUCLEOTIDE SEQUENCE</scope>
    <source>
        <strain evidence="3">WS</strain>
    </source>
</reference>
<name>A0A7S1KNQ7_9EUKA</name>
<feature type="region of interest" description="Disordered" evidence="2">
    <location>
        <begin position="220"/>
        <end position="243"/>
    </location>
</feature>
<evidence type="ECO:0000256" key="1">
    <source>
        <dbReference type="ARBA" id="ARBA00022737"/>
    </source>
</evidence>
<dbReference type="EMBL" id="HBGD01004104">
    <property type="protein sequence ID" value="CAD9080141.1"/>
    <property type="molecule type" value="Transcribed_RNA"/>
</dbReference>
<evidence type="ECO:0000256" key="2">
    <source>
        <dbReference type="SAM" id="MobiDB-lite"/>
    </source>
</evidence>
<proteinExistence type="predicted"/>